<dbReference type="EMBL" id="LAZR01048282">
    <property type="protein sequence ID" value="KKK92275.1"/>
    <property type="molecule type" value="Genomic_DNA"/>
</dbReference>
<proteinExistence type="predicted"/>
<accession>A0A0F9A2D3</accession>
<name>A0A0F9A2D3_9ZZZZ</name>
<gene>
    <name evidence="1" type="ORF">LCGC14_2704550</name>
</gene>
<protein>
    <submittedName>
        <fullName evidence="1">Uncharacterized protein</fullName>
    </submittedName>
</protein>
<organism evidence="1">
    <name type="scientific">marine sediment metagenome</name>
    <dbReference type="NCBI Taxonomy" id="412755"/>
    <lineage>
        <taxon>unclassified sequences</taxon>
        <taxon>metagenomes</taxon>
        <taxon>ecological metagenomes</taxon>
    </lineage>
</organism>
<sequence>MINLDKYPNLQAILAGKLSGAFRNWSAIRGEFLKLMAEVEQTTERITELETALKLVQRWGKDSRSAEAYEVFQEVAKALDPVAKDVVWVADCSCIPCICGDRCLGCGARTCLAHELAKGGVKT</sequence>
<comment type="caution">
    <text evidence="1">The sequence shown here is derived from an EMBL/GenBank/DDBJ whole genome shotgun (WGS) entry which is preliminary data.</text>
</comment>
<evidence type="ECO:0000313" key="1">
    <source>
        <dbReference type="EMBL" id="KKK92275.1"/>
    </source>
</evidence>
<dbReference type="AlphaFoldDB" id="A0A0F9A2D3"/>
<reference evidence="1" key="1">
    <citation type="journal article" date="2015" name="Nature">
        <title>Complex archaea that bridge the gap between prokaryotes and eukaryotes.</title>
        <authorList>
            <person name="Spang A."/>
            <person name="Saw J.H."/>
            <person name="Jorgensen S.L."/>
            <person name="Zaremba-Niedzwiedzka K."/>
            <person name="Martijn J."/>
            <person name="Lind A.E."/>
            <person name="van Eijk R."/>
            <person name="Schleper C."/>
            <person name="Guy L."/>
            <person name="Ettema T.J."/>
        </authorList>
    </citation>
    <scope>NUCLEOTIDE SEQUENCE</scope>
</reference>